<evidence type="ECO:0000313" key="1">
    <source>
        <dbReference type="EMBL" id="MEL7698462.1"/>
    </source>
</evidence>
<name>A0ABU9MRD6_9GAMM</name>
<dbReference type="RefSeq" id="WP_046289613.1">
    <property type="nucleotide sequence ID" value="NZ_JBCGBG010000011.1"/>
</dbReference>
<gene>
    <name evidence="1" type="ORF">AABB92_22760</name>
</gene>
<reference evidence="1 2" key="1">
    <citation type="submission" date="2024-04" db="EMBL/GenBank/DDBJ databases">
        <authorList>
            <person name="Suleimanova A.D."/>
            <person name="Pudova D.S."/>
            <person name="Shagimardanova E.I."/>
            <person name="Sharipova M.R."/>
        </authorList>
    </citation>
    <scope>NUCLEOTIDE SEQUENCE [LARGE SCALE GENOMIC DNA]</scope>
    <source>
        <strain evidence="1 2">3.1</strain>
    </source>
</reference>
<organism evidence="1 2">
    <name type="scientific">Pantoea brenneri</name>
    <dbReference type="NCBI Taxonomy" id="472694"/>
    <lineage>
        <taxon>Bacteria</taxon>
        <taxon>Pseudomonadati</taxon>
        <taxon>Pseudomonadota</taxon>
        <taxon>Gammaproteobacteria</taxon>
        <taxon>Enterobacterales</taxon>
        <taxon>Erwiniaceae</taxon>
        <taxon>Pantoea</taxon>
    </lineage>
</organism>
<evidence type="ECO:0000313" key="2">
    <source>
        <dbReference type="Proteomes" id="UP001468095"/>
    </source>
</evidence>
<protein>
    <recommendedName>
        <fullName evidence="3">HEPN AbiU2-like domain-containing protein</fullName>
    </recommendedName>
</protein>
<accession>A0ABU9MRD6</accession>
<comment type="caution">
    <text evidence="1">The sequence shown here is derived from an EMBL/GenBank/DDBJ whole genome shotgun (WGS) entry which is preliminary data.</text>
</comment>
<dbReference type="Proteomes" id="UP001468095">
    <property type="component" value="Unassembled WGS sequence"/>
</dbReference>
<sequence length="258" mass="30166">MKNTPADLPEELTSEFNRTNDIVYEFMKWIHFCMMDTARDSSFNENHMLSFLHQDILETLMSVPINIAQGIHNPAIRESRYLLELCIKLTYIQSTSYSSTIESKLTDFNRQLSDTSISLKNRISLSYFPDDLKADFLEEVGRLYGETSSYVHLTPKSIEYRQNRLSSGRIMGRESPEDLKNVNDLLERMYAVAISFLSHSMPQYVIGDWHVSRSGELIKWHYIHSKYVAAIDENFDYKHERQKILDDVKQQREAGINF</sequence>
<proteinExistence type="predicted"/>
<evidence type="ECO:0008006" key="3">
    <source>
        <dbReference type="Google" id="ProtNLM"/>
    </source>
</evidence>
<dbReference type="EMBL" id="JBCGBG010000011">
    <property type="protein sequence ID" value="MEL7698462.1"/>
    <property type="molecule type" value="Genomic_DNA"/>
</dbReference>
<keyword evidence="2" id="KW-1185">Reference proteome</keyword>